<comment type="similarity">
    <text evidence="2">Belongs to the bacterial solute-binding protein 8 family.</text>
</comment>
<reference evidence="7 8" key="1">
    <citation type="submission" date="2021-06" db="EMBL/GenBank/DDBJ databases">
        <title>Actinoplanes lichenicola sp. nov., and Actinoplanes ovalisporus sp. nov., isolated from lichen in Thailand.</title>
        <authorList>
            <person name="Saeng-In P."/>
            <person name="Kanchanasin P."/>
            <person name="Yuki M."/>
            <person name="Kudo T."/>
            <person name="Ohkuma M."/>
            <person name="Phongsopitanun W."/>
            <person name="Tanasupawat S."/>
        </authorList>
    </citation>
    <scope>NUCLEOTIDE SEQUENCE [LARGE SCALE GENOMIC DNA]</scope>
    <source>
        <strain evidence="7 8">NBRC 110975</strain>
    </source>
</reference>
<comment type="caution">
    <text evidence="7">The sequence shown here is derived from an EMBL/GenBank/DDBJ whole genome shotgun (WGS) entry which is preliminary data.</text>
</comment>
<evidence type="ECO:0000313" key="8">
    <source>
        <dbReference type="Proteomes" id="UP001519654"/>
    </source>
</evidence>
<evidence type="ECO:0000259" key="6">
    <source>
        <dbReference type="PROSITE" id="PS50983"/>
    </source>
</evidence>
<protein>
    <submittedName>
        <fullName evidence="7">Iron-siderophore ABC transporter substrate-binding protein</fullName>
    </submittedName>
</protein>
<evidence type="ECO:0000256" key="2">
    <source>
        <dbReference type="ARBA" id="ARBA00008814"/>
    </source>
</evidence>
<dbReference type="CDD" id="cd01146">
    <property type="entry name" value="FhuD"/>
    <property type="match status" value="1"/>
</dbReference>
<evidence type="ECO:0000256" key="3">
    <source>
        <dbReference type="ARBA" id="ARBA00022448"/>
    </source>
</evidence>
<evidence type="ECO:0000256" key="5">
    <source>
        <dbReference type="SAM" id="SignalP"/>
    </source>
</evidence>
<accession>A0ABS5YZJ3</accession>
<organism evidence="7 8">
    <name type="scientific">Paractinoplanes bogorensis</name>
    <dbReference type="NCBI Taxonomy" id="1610840"/>
    <lineage>
        <taxon>Bacteria</taxon>
        <taxon>Bacillati</taxon>
        <taxon>Actinomycetota</taxon>
        <taxon>Actinomycetes</taxon>
        <taxon>Micromonosporales</taxon>
        <taxon>Micromonosporaceae</taxon>
        <taxon>Paractinoplanes</taxon>
    </lineage>
</organism>
<dbReference type="InterPro" id="IPR002491">
    <property type="entry name" value="ABC_transptr_periplasmic_BD"/>
</dbReference>
<dbReference type="PROSITE" id="PS51257">
    <property type="entry name" value="PROKAR_LIPOPROTEIN"/>
    <property type="match status" value="1"/>
</dbReference>
<dbReference type="PANTHER" id="PTHR30532:SF24">
    <property type="entry name" value="FERRIC ENTEROBACTIN-BINDING PERIPLASMIC PROTEIN FEPB"/>
    <property type="match status" value="1"/>
</dbReference>
<dbReference type="Gene3D" id="3.40.50.1980">
    <property type="entry name" value="Nitrogenase molybdenum iron protein domain"/>
    <property type="match status" value="2"/>
</dbReference>
<evidence type="ECO:0000256" key="1">
    <source>
        <dbReference type="ARBA" id="ARBA00004196"/>
    </source>
</evidence>
<gene>
    <name evidence="7" type="ORF">KOI35_35665</name>
</gene>
<dbReference type="PROSITE" id="PS50983">
    <property type="entry name" value="FE_B12_PBP"/>
    <property type="match status" value="1"/>
</dbReference>
<evidence type="ECO:0000256" key="4">
    <source>
        <dbReference type="ARBA" id="ARBA00022729"/>
    </source>
</evidence>
<evidence type="ECO:0000313" key="7">
    <source>
        <dbReference type="EMBL" id="MBU2668861.1"/>
    </source>
</evidence>
<dbReference type="PANTHER" id="PTHR30532">
    <property type="entry name" value="IRON III DICITRATE-BINDING PERIPLASMIC PROTEIN"/>
    <property type="match status" value="1"/>
</dbReference>
<dbReference type="InterPro" id="IPR051313">
    <property type="entry name" value="Bact_iron-sidero_bind"/>
</dbReference>
<keyword evidence="4 5" id="KW-0732">Signal</keyword>
<dbReference type="EMBL" id="JAHKKG010000012">
    <property type="protein sequence ID" value="MBU2668861.1"/>
    <property type="molecule type" value="Genomic_DNA"/>
</dbReference>
<name>A0ABS5YZJ3_9ACTN</name>
<dbReference type="SUPFAM" id="SSF53807">
    <property type="entry name" value="Helical backbone' metal receptor"/>
    <property type="match status" value="1"/>
</dbReference>
<dbReference type="Proteomes" id="UP001519654">
    <property type="component" value="Unassembled WGS sequence"/>
</dbReference>
<feature type="domain" description="Fe/B12 periplasmic-binding" evidence="6">
    <location>
        <begin position="64"/>
        <end position="336"/>
    </location>
</feature>
<comment type="subcellular location">
    <subcellularLocation>
        <location evidence="1">Cell envelope</location>
    </subcellularLocation>
</comment>
<sequence length="348" mass="37092">MRLPHIRWTAIAAAALLALTACGPNSANDEPAAASSGSAAATDAFPVSVAHKFGTTEVKAEPKRVVTVGLVDQDALLALGIVPVGTTEWFGEKPGAIWPWAEAALGSAPLPQVMTQTDGVEFEKVAALKPDLILAIYSGLTSEDYAKLAKMAPTVAQPKDQVDYGVGWQELTRMVGTAVGRTAQAEKLVTDTEALFTKVKQDNPSFAGKTGLMATTYEGYWVYGTQDPRGRLLKDLGFTLPAGLDEVTGKEFGANLSKERTDLLDVDMLVWIVDKYDTDKAKVEADPLYSKLKVKTEGRSLYVENNEEVGAATSFISVLSLPYLLDKLVPQMAAAVDGDPATEVVRAG</sequence>
<feature type="chain" id="PRO_5045993256" evidence="5">
    <location>
        <begin position="28"/>
        <end position="348"/>
    </location>
</feature>
<keyword evidence="8" id="KW-1185">Reference proteome</keyword>
<dbReference type="Pfam" id="PF01497">
    <property type="entry name" value="Peripla_BP_2"/>
    <property type="match status" value="1"/>
</dbReference>
<proteinExistence type="inferred from homology"/>
<feature type="signal peptide" evidence="5">
    <location>
        <begin position="1"/>
        <end position="27"/>
    </location>
</feature>
<dbReference type="RefSeq" id="WP_215793080.1">
    <property type="nucleotide sequence ID" value="NZ_JAHKKG010000012.1"/>
</dbReference>
<keyword evidence="3" id="KW-0813">Transport</keyword>